<proteinExistence type="predicted"/>
<gene>
    <name evidence="2" type="ORF">HHU12_33075</name>
</gene>
<feature type="transmembrane region" description="Helical" evidence="1">
    <location>
        <begin position="20"/>
        <end position="41"/>
    </location>
</feature>
<dbReference type="EMBL" id="JABANE010000219">
    <property type="protein sequence ID" value="NME72837.1"/>
    <property type="molecule type" value="Genomic_DNA"/>
</dbReference>
<feature type="transmembrane region" description="Helical" evidence="1">
    <location>
        <begin position="193"/>
        <end position="213"/>
    </location>
</feature>
<keyword evidence="3" id="KW-1185">Reference proteome</keyword>
<dbReference type="Pfam" id="PF05987">
    <property type="entry name" value="DUF898"/>
    <property type="match status" value="2"/>
</dbReference>
<keyword evidence="1" id="KW-1133">Transmembrane helix</keyword>
<dbReference type="AlphaFoldDB" id="A0A7X9XDH0"/>
<dbReference type="Proteomes" id="UP000576082">
    <property type="component" value="Unassembled WGS sequence"/>
</dbReference>
<feature type="transmembrane region" description="Helical" evidence="1">
    <location>
        <begin position="142"/>
        <end position="166"/>
    </location>
</feature>
<evidence type="ECO:0000313" key="2">
    <source>
        <dbReference type="EMBL" id="NME72837.1"/>
    </source>
</evidence>
<organism evidence="2 3">
    <name type="scientific">Flammeovirga aprica JL-4</name>
    <dbReference type="NCBI Taxonomy" id="694437"/>
    <lineage>
        <taxon>Bacteria</taxon>
        <taxon>Pseudomonadati</taxon>
        <taxon>Bacteroidota</taxon>
        <taxon>Cytophagia</taxon>
        <taxon>Cytophagales</taxon>
        <taxon>Flammeovirgaceae</taxon>
        <taxon>Flammeovirga</taxon>
    </lineage>
</organism>
<dbReference type="InterPro" id="IPR010295">
    <property type="entry name" value="DUF898"/>
</dbReference>
<keyword evidence="1" id="KW-0812">Transmembrane</keyword>
<evidence type="ECO:0000313" key="3">
    <source>
        <dbReference type="Proteomes" id="UP000576082"/>
    </source>
</evidence>
<evidence type="ECO:0000256" key="1">
    <source>
        <dbReference type="SAM" id="Phobius"/>
    </source>
</evidence>
<feature type="transmembrane region" description="Helical" evidence="1">
    <location>
        <begin position="95"/>
        <end position="116"/>
    </location>
</feature>
<keyword evidence="1" id="KW-0472">Membrane</keyword>
<accession>A0A7X9XDH0</accession>
<name>A0A7X9XDH0_9BACT</name>
<sequence length="318" mass="36751">MSKQRHPFYFNFSSGDYYLLVIKNFFLITFTLGFYIPWAIVSEKKYINSSINLAGNNFAYHGTGKELFLGFLKIFVLFISVSFYFSFLSHNGLDILLAISVLVFYALMILSLPYVIHNSWKYDMAKTSYMDKRFFYDSDFKAFLIEFAKEGVLLLCTFFIYFPWYITNLTRHLCDNTRIGNIDIRFEGKGGQLFGIMLKGILLTMVTFGIYLFQHRANVIKFFHENIKLYQDGKEIEVKSRIGGGDIFINVVTFTLITLLTFGLGLPYAILKSKQLFIETLSIEGDVDFESFEQSPSYDDQYVNNLGMSLDEGVDAVF</sequence>
<feature type="transmembrane region" description="Helical" evidence="1">
    <location>
        <begin position="67"/>
        <end position="89"/>
    </location>
</feature>
<dbReference type="RefSeq" id="WP_169661004.1">
    <property type="nucleotide sequence ID" value="NZ_JABANE010000219.1"/>
</dbReference>
<feature type="transmembrane region" description="Helical" evidence="1">
    <location>
        <begin position="247"/>
        <end position="271"/>
    </location>
</feature>
<reference evidence="2 3" key="1">
    <citation type="submission" date="2020-04" db="EMBL/GenBank/DDBJ databases">
        <title>Flammeovirga sp. SR4, a novel species isolated from seawater.</title>
        <authorList>
            <person name="Wang X."/>
        </authorList>
    </citation>
    <scope>NUCLEOTIDE SEQUENCE [LARGE SCALE GENOMIC DNA]</scope>
    <source>
        <strain evidence="2 3">ATCC 23126</strain>
    </source>
</reference>
<protein>
    <submittedName>
        <fullName evidence="2">DUF898 domain-containing protein</fullName>
    </submittedName>
</protein>
<comment type="caution">
    <text evidence="2">The sequence shown here is derived from an EMBL/GenBank/DDBJ whole genome shotgun (WGS) entry which is preliminary data.</text>
</comment>